<reference evidence="2 3" key="1">
    <citation type="submission" date="2020-07" db="EMBL/GenBank/DDBJ databases">
        <title>Sequencing the genomes of 1000 actinobacteria strains.</title>
        <authorList>
            <person name="Klenk H.-P."/>
        </authorList>
    </citation>
    <scope>NUCLEOTIDE SEQUENCE [LARGE SCALE GENOMIC DNA]</scope>
    <source>
        <strain evidence="2 3">DSM 44442</strain>
    </source>
</reference>
<feature type="domain" description="Antitoxin FitA-like ribbon-helix-helix" evidence="1">
    <location>
        <begin position="8"/>
        <end position="38"/>
    </location>
</feature>
<proteinExistence type="predicted"/>
<keyword evidence="3" id="KW-1185">Reference proteome</keyword>
<dbReference type="RefSeq" id="WP_179821527.1">
    <property type="nucleotide sequence ID" value="NZ_JACCFS010000001.1"/>
</dbReference>
<protein>
    <recommendedName>
        <fullName evidence="1">Antitoxin FitA-like ribbon-helix-helix domain-containing protein</fullName>
    </recommendedName>
</protein>
<dbReference type="Proteomes" id="UP000572051">
    <property type="component" value="Unassembled WGS sequence"/>
</dbReference>
<evidence type="ECO:0000313" key="2">
    <source>
        <dbReference type="EMBL" id="NYJ33356.1"/>
    </source>
</evidence>
<dbReference type="AlphaFoldDB" id="A0A7Z0EJW3"/>
<dbReference type="SUPFAM" id="SSF47598">
    <property type="entry name" value="Ribbon-helix-helix"/>
    <property type="match status" value="1"/>
</dbReference>
<accession>A0A7Z0EJW3</accession>
<dbReference type="InterPro" id="IPR053853">
    <property type="entry name" value="FitA-like_RHH"/>
</dbReference>
<dbReference type="Gene3D" id="1.10.1220.10">
    <property type="entry name" value="Met repressor-like"/>
    <property type="match status" value="1"/>
</dbReference>
<gene>
    <name evidence="2" type="ORF">HNR10_001237</name>
</gene>
<name>A0A7Z0EJW3_9ACTN</name>
<comment type="caution">
    <text evidence="2">The sequence shown here is derived from an EMBL/GenBank/DDBJ whole genome shotgun (WGS) entry which is preliminary data.</text>
</comment>
<dbReference type="InterPro" id="IPR013321">
    <property type="entry name" value="Arc_rbn_hlx_hlx"/>
</dbReference>
<evidence type="ECO:0000313" key="3">
    <source>
        <dbReference type="Proteomes" id="UP000572051"/>
    </source>
</evidence>
<sequence length="54" mass="6172">MKQITLRLPEELHAALKHLAQEEDRSLHAQVLRILRQATDDSVQSSRGRDSHAD</sequence>
<dbReference type="EMBL" id="JACCFS010000001">
    <property type="protein sequence ID" value="NYJ33356.1"/>
    <property type="molecule type" value="Genomic_DNA"/>
</dbReference>
<organism evidence="2 3">
    <name type="scientific">Nocardiopsis aegyptia</name>
    <dbReference type="NCBI Taxonomy" id="220378"/>
    <lineage>
        <taxon>Bacteria</taxon>
        <taxon>Bacillati</taxon>
        <taxon>Actinomycetota</taxon>
        <taxon>Actinomycetes</taxon>
        <taxon>Streptosporangiales</taxon>
        <taxon>Nocardiopsidaceae</taxon>
        <taxon>Nocardiopsis</taxon>
    </lineage>
</organism>
<dbReference type="Pfam" id="PF22513">
    <property type="entry name" value="FitA-like_RHH"/>
    <property type="match status" value="1"/>
</dbReference>
<dbReference type="InterPro" id="IPR010985">
    <property type="entry name" value="Ribbon_hlx_hlx"/>
</dbReference>
<evidence type="ECO:0000259" key="1">
    <source>
        <dbReference type="Pfam" id="PF22513"/>
    </source>
</evidence>
<dbReference type="GO" id="GO:0006355">
    <property type="term" value="P:regulation of DNA-templated transcription"/>
    <property type="evidence" value="ECO:0007669"/>
    <property type="project" value="InterPro"/>
</dbReference>